<sequence length="390" mass="42890">MGNVWSWGRATNEERVWEAARSGALPALKALEPTATTLNYRDAAQGRTPFTMACAGGHVAVARWLLDRGIDEYARDFAGNTPLHHACAAGQARVVRFLLELEGFSPYVLNAKGESPLEVARRTFVEREGDNDDLRLVSLAACIEQLEQRCSVFSGWLYHRVDTMLSSITGLSALQTWSRRYCIVLRTSSSMFLEVALFSMQDEGRRPPVPSSTVLVLVASDEPCIRAIERSFWTDLNPKPFSFELVGTYKSGASHTQKVRPFAFAALDAAGAAKWRQFFAVNSRSCLCDPLVPDNLQFNSHELGRARVFPTDCAPSAPPLEVEIATPVVFTKAVIRPECVVCFDGPQAAVCVPCGHNVLCMACATSLLATTRLCPVCRLGIREVVKVFRN</sequence>
<reference evidence="6 7" key="1">
    <citation type="journal article" date="2014" name="Genome Biol. Evol.">
        <title>The secreted proteins of Achlya hypogyna and Thraustotheca clavata identify the ancestral oomycete secretome and reveal gene acquisitions by horizontal gene transfer.</title>
        <authorList>
            <person name="Misner I."/>
            <person name="Blouin N."/>
            <person name="Leonard G."/>
            <person name="Richards T.A."/>
            <person name="Lane C.E."/>
        </authorList>
    </citation>
    <scope>NUCLEOTIDE SEQUENCE [LARGE SCALE GENOMIC DNA]</scope>
    <source>
        <strain evidence="6 7">ATCC 48635</strain>
    </source>
</reference>
<evidence type="ECO:0000256" key="1">
    <source>
        <dbReference type="ARBA" id="ARBA00022737"/>
    </source>
</evidence>
<keyword evidence="4" id="KW-0862">Zinc</keyword>
<keyword evidence="4" id="KW-0479">Metal-binding</keyword>
<dbReference type="SMART" id="SM00248">
    <property type="entry name" value="ANK"/>
    <property type="match status" value="2"/>
</dbReference>
<feature type="domain" description="RING-type" evidence="5">
    <location>
        <begin position="339"/>
        <end position="378"/>
    </location>
</feature>
<feature type="repeat" description="ANK" evidence="3">
    <location>
        <begin position="45"/>
        <end position="77"/>
    </location>
</feature>
<keyword evidence="7" id="KW-1185">Reference proteome</keyword>
<dbReference type="PROSITE" id="PS50089">
    <property type="entry name" value="ZF_RING_2"/>
    <property type="match status" value="1"/>
</dbReference>
<organism evidence="6 7">
    <name type="scientific">Achlya hypogyna</name>
    <name type="common">Oomycete</name>
    <name type="synonym">Protoachlya hypogyna</name>
    <dbReference type="NCBI Taxonomy" id="1202772"/>
    <lineage>
        <taxon>Eukaryota</taxon>
        <taxon>Sar</taxon>
        <taxon>Stramenopiles</taxon>
        <taxon>Oomycota</taxon>
        <taxon>Saprolegniomycetes</taxon>
        <taxon>Saprolegniales</taxon>
        <taxon>Achlyaceae</taxon>
        <taxon>Achlya</taxon>
    </lineage>
</organism>
<dbReference type="Proteomes" id="UP000243579">
    <property type="component" value="Unassembled WGS sequence"/>
</dbReference>
<dbReference type="GO" id="GO:0008270">
    <property type="term" value="F:zinc ion binding"/>
    <property type="evidence" value="ECO:0007669"/>
    <property type="project" value="UniProtKB-KW"/>
</dbReference>
<evidence type="ECO:0000313" key="7">
    <source>
        <dbReference type="Proteomes" id="UP000243579"/>
    </source>
</evidence>
<keyword evidence="2 3" id="KW-0040">ANK repeat</keyword>
<dbReference type="SUPFAM" id="SSF57850">
    <property type="entry name" value="RING/U-box"/>
    <property type="match status" value="1"/>
</dbReference>
<gene>
    <name evidence="6" type="ORF">ACHHYP_00676</name>
</gene>
<dbReference type="InterPro" id="IPR002110">
    <property type="entry name" value="Ankyrin_rpt"/>
</dbReference>
<dbReference type="PROSITE" id="PS50088">
    <property type="entry name" value="ANK_REPEAT"/>
    <property type="match status" value="2"/>
</dbReference>
<protein>
    <recommendedName>
        <fullName evidence="5">RING-type domain-containing protein</fullName>
    </recommendedName>
</protein>
<dbReference type="SUPFAM" id="SSF48403">
    <property type="entry name" value="Ankyrin repeat"/>
    <property type="match status" value="1"/>
</dbReference>
<dbReference type="InterPro" id="IPR013083">
    <property type="entry name" value="Znf_RING/FYVE/PHD"/>
</dbReference>
<keyword evidence="4" id="KW-0863">Zinc-finger</keyword>
<dbReference type="Gene3D" id="1.25.40.20">
    <property type="entry name" value="Ankyrin repeat-containing domain"/>
    <property type="match status" value="2"/>
</dbReference>
<feature type="repeat" description="ANK" evidence="3">
    <location>
        <begin position="78"/>
        <end position="100"/>
    </location>
</feature>
<dbReference type="PROSITE" id="PS50297">
    <property type="entry name" value="ANK_REP_REGION"/>
    <property type="match status" value="2"/>
</dbReference>
<dbReference type="InterPro" id="IPR036770">
    <property type="entry name" value="Ankyrin_rpt-contain_sf"/>
</dbReference>
<proteinExistence type="predicted"/>
<evidence type="ECO:0000256" key="2">
    <source>
        <dbReference type="ARBA" id="ARBA00023043"/>
    </source>
</evidence>
<dbReference type="Pfam" id="PF13920">
    <property type="entry name" value="zf-C3HC4_3"/>
    <property type="match status" value="1"/>
</dbReference>
<dbReference type="SMART" id="SM00184">
    <property type="entry name" value="RING"/>
    <property type="match status" value="1"/>
</dbReference>
<dbReference type="OrthoDB" id="1711136at2759"/>
<evidence type="ECO:0000256" key="3">
    <source>
        <dbReference type="PROSITE-ProRule" id="PRU00023"/>
    </source>
</evidence>
<dbReference type="Pfam" id="PF12796">
    <property type="entry name" value="Ank_2"/>
    <property type="match status" value="1"/>
</dbReference>
<name>A0A1V9ZU77_ACHHY</name>
<dbReference type="EMBL" id="JNBR01000006">
    <property type="protein sequence ID" value="OQS01544.1"/>
    <property type="molecule type" value="Genomic_DNA"/>
</dbReference>
<evidence type="ECO:0000259" key="5">
    <source>
        <dbReference type="PROSITE" id="PS50089"/>
    </source>
</evidence>
<dbReference type="InterPro" id="IPR001841">
    <property type="entry name" value="Znf_RING"/>
</dbReference>
<evidence type="ECO:0000256" key="4">
    <source>
        <dbReference type="PROSITE-ProRule" id="PRU00175"/>
    </source>
</evidence>
<dbReference type="PANTHER" id="PTHR24171">
    <property type="entry name" value="ANKYRIN REPEAT DOMAIN-CONTAINING PROTEIN 39-RELATED"/>
    <property type="match status" value="1"/>
</dbReference>
<dbReference type="AlphaFoldDB" id="A0A1V9ZU77"/>
<keyword evidence="1" id="KW-0677">Repeat</keyword>
<evidence type="ECO:0000313" key="6">
    <source>
        <dbReference type="EMBL" id="OQS01544.1"/>
    </source>
</evidence>
<accession>A0A1V9ZU77</accession>
<dbReference type="Gene3D" id="3.30.40.10">
    <property type="entry name" value="Zinc/RING finger domain, C3HC4 (zinc finger)"/>
    <property type="match status" value="1"/>
</dbReference>
<comment type="caution">
    <text evidence="6">The sequence shown here is derived from an EMBL/GenBank/DDBJ whole genome shotgun (WGS) entry which is preliminary data.</text>
</comment>